<evidence type="ECO:0000313" key="2">
    <source>
        <dbReference type="Proteomes" id="UP001458946"/>
    </source>
</evidence>
<dbReference type="InterPro" id="IPR022280">
    <property type="entry name" value="PRTRC_protein-B"/>
</dbReference>
<dbReference type="Proteomes" id="UP001458946">
    <property type="component" value="Unassembled WGS sequence"/>
</dbReference>
<protein>
    <recommendedName>
        <fullName evidence="3">PRTRC system protein B</fullName>
    </recommendedName>
</protein>
<name>A0ABP9VA74_9DEIO</name>
<gene>
    <name evidence="1" type="ORF">Dxin01_00811</name>
</gene>
<keyword evidence="2" id="KW-1185">Reference proteome</keyword>
<dbReference type="EMBL" id="BAABRN010000006">
    <property type="protein sequence ID" value="GAA5501080.1"/>
    <property type="molecule type" value="Genomic_DNA"/>
</dbReference>
<dbReference type="InterPro" id="IPR032787">
    <property type="entry name" value="Prok-E2_D"/>
</dbReference>
<proteinExistence type="predicted"/>
<reference evidence="1 2" key="1">
    <citation type="submission" date="2024-02" db="EMBL/GenBank/DDBJ databases">
        <title>Deinococcus xinjiangensis NBRC 107630.</title>
        <authorList>
            <person name="Ichikawa N."/>
            <person name="Katano-Makiyama Y."/>
            <person name="Hidaka K."/>
        </authorList>
    </citation>
    <scope>NUCLEOTIDE SEQUENCE [LARGE SCALE GENOMIC DNA]</scope>
    <source>
        <strain evidence="1 2">NBRC 107630</strain>
    </source>
</reference>
<evidence type="ECO:0000313" key="1">
    <source>
        <dbReference type="EMBL" id="GAA5501080.1"/>
    </source>
</evidence>
<comment type="caution">
    <text evidence="1">The sequence shown here is derived from an EMBL/GenBank/DDBJ whole genome shotgun (WGS) entry which is preliminary data.</text>
</comment>
<accession>A0ABP9VA74</accession>
<dbReference type="NCBIfam" id="TIGR03737">
    <property type="entry name" value="PRTRC_B"/>
    <property type="match status" value="1"/>
</dbReference>
<dbReference type="Pfam" id="PF14460">
    <property type="entry name" value="Prok-E2_D"/>
    <property type="match status" value="1"/>
</dbReference>
<evidence type="ECO:0008006" key="3">
    <source>
        <dbReference type="Google" id="ProtNLM"/>
    </source>
</evidence>
<dbReference type="RefSeq" id="WP_353541054.1">
    <property type="nucleotide sequence ID" value="NZ_BAABRN010000006.1"/>
</dbReference>
<organism evidence="1 2">
    <name type="scientific">Deinococcus xinjiangensis</name>
    <dbReference type="NCBI Taxonomy" id="457454"/>
    <lineage>
        <taxon>Bacteria</taxon>
        <taxon>Thermotogati</taxon>
        <taxon>Deinococcota</taxon>
        <taxon>Deinococci</taxon>
        <taxon>Deinococcales</taxon>
        <taxon>Deinococcaceae</taxon>
        <taxon>Deinococcus</taxon>
    </lineage>
</organism>
<sequence>MDVELHIDTGREFLPHAAILVYRDPQNGECHAEFHRAFLHEQQFHVAEAHPLTTGDIKDLVQALGAVSLQFTPEHVVAVSPHALAWWCPAQTRTMYFLSNTDKAVNALSGLPFPQPALLFIATQRQLRVYALSENVRPSPETPLMCAPYFNIFKEHGVCQGSTPYPHHLDALQTAAWEQAFFGSNFTHNAAGVRKITAFEGSHAELWQAAAQAGEFRTAWLTSAEKTLEEALK</sequence>